<dbReference type="EMBL" id="BT133710">
    <property type="protein sequence ID" value="AFK33505.1"/>
    <property type="molecule type" value="mRNA"/>
</dbReference>
<accession>I3RZR3</accession>
<reference evidence="1" key="1">
    <citation type="submission" date="2012-05" db="EMBL/GenBank/DDBJ databases">
        <authorList>
            <person name="Krishnakumar V."/>
            <person name="Cheung F."/>
            <person name="Xiao Y."/>
            <person name="Chan A."/>
            <person name="Moskal W.A."/>
            <person name="Town C.D."/>
        </authorList>
    </citation>
    <scope>NUCLEOTIDE SEQUENCE</scope>
</reference>
<organism evidence="1">
    <name type="scientific">Lotus japonicus</name>
    <name type="common">Lotus corniculatus var. japonicus</name>
    <dbReference type="NCBI Taxonomy" id="34305"/>
    <lineage>
        <taxon>Eukaryota</taxon>
        <taxon>Viridiplantae</taxon>
        <taxon>Streptophyta</taxon>
        <taxon>Embryophyta</taxon>
        <taxon>Tracheophyta</taxon>
        <taxon>Spermatophyta</taxon>
        <taxon>Magnoliopsida</taxon>
        <taxon>eudicotyledons</taxon>
        <taxon>Gunneridae</taxon>
        <taxon>Pentapetalae</taxon>
        <taxon>rosids</taxon>
        <taxon>fabids</taxon>
        <taxon>Fabales</taxon>
        <taxon>Fabaceae</taxon>
        <taxon>Papilionoideae</taxon>
        <taxon>50 kb inversion clade</taxon>
        <taxon>NPAAA clade</taxon>
        <taxon>Hologalegina</taxon>
        <taxon>robinioid clade</taxon>
        <taxon>Loteae</taxon>
        <taxon>Lotus</taxon>
    </lineage>
</organism>
<protein>
    <submittedName>
        <fullName evidence="1">Uncharacterized protein</fullName>
    </submittedName>
</protein>
<sequence>MVAKKKVWINEGILSLNRRCSTKCQSEILPLSNGLGPGRERSMADEGE</sequence>
<evidence type="ECO:0000313" key="1">
    <source>
        <dbReference type="EMBL" id="AFK33505.1"/>
    </source>
</evidence>
<proteinExistence type="evidence at transcript level"/>
<name>I3RZR3_LOTJA</name>
<dbReference type="AlphaFoldDB" id="I3RZR3"/>